<feature type="transmembrane region" description="Helical" evidence="6">
    <location>
        <begin position="36"/>
        <end position="58"/>
    </location>
</feature>
<dbReference type="PANTHER" id="PTHR21355:SF0">
    <property type="entry name" value="G-PROTEIN COUPLED RECEPTOR-ASSOCIATED PROTEIN LMBRD2"/>
    <property type="match status" value="1"/>
</dbReference>
<feature type="transmembrane region" description="Helical" evidence="6">
    <location>
        <begin position="118"/>
        <end position="137"/>
    </location>
</feature>
<evidence type="ECO:0000256" key="5">
    <source>
        <dbReference type="ARBA" id="ARBA00023136"/>
    </source>
</evidence>
<accession>A0A8S1K4F1</accession>
<evidence type="ECO:0000256" key="2">
    <source>
        <dbReference type="ARBA" id="ARBA00010487"/>
    </source>
</evidence>
<keyword evidence="5 6" id="KW-0472">Membrane</keyword>
<dbReference type="AlphaFoldDB" id="A0A8S1K4F1"/>
<evidence type="ECO:0000256" key="1">
    <source>
        <dbReference type="ARBA" id="ARBA00004141"/>
    </source>
</evidence>
<name>A0A8S1K4F1_PARPR</name>
<dbReference type="Pfam" id="PF04791">
    <property type="entry name" value="LMBR1"/>
    <property type="match status" value="1"/>
</dbReference>
<feature type="transmembrane region" description="Helical" evidence="6">
    <location>
        <begin position="398"/>
        <end position="418"/>
    </location>
</feature>
<reference evidence="7" key="1">
    <citation type="submission" date="2021-01" db="EMBL/GenBank/DDBJ databases">
        <authorList>
            <consortium name="Genoscope - CEA"/>
            <person name="William W."/>
        </authorList>
    </citation>
    <scope>NUCLEOTIDE SEQUENCE</scope>
</reference>
<evidence type="ECO:0000313" key="8">
    <source>
        <dbReference type="Proteomes" id="UP000688137"/>
    </source>
</evidence>
<feature type="transmembrane region" description="Helical" evidence="6">
    <location>
        <begin position="356"/>
        <end position="378"/>
    </location>
</feature>
<dbReference type="InterPro" id="IPR051584">
    <property type="entry name" value="GPCR-associated_LMBR1"/>
</dbReference>
<organism evidence="7 8">
    <name type="scientific">Paramecium primaurelia</name>
    <dbReference type="NCBI Taxonomy" id="5886"/>
    <lineage>
        <taxon>Eukaryota</taxon>
        <taxon>Sar</taxon>
        <taxon>Alveolata</taxon>
        <taxon>Ciliophora</taxon>
        <taxon>Intramacronucleata</taxon>
        <taxon>Oligohymenophorea</taxon>
        <taxon>Peniculida</taxon>
        <taxon>Parameciidae</taxon>
        <taxon>Paramecium</taxon>
    </lineage>
</organism>
<keyword evidence="8" id="KW-1185">Reference proteome</keyword>
<proteinExistence type="inferred from homology"/>
<evidence type="ECO:0000256" key="3">
    <source>
        <dbReference type="ARBA" id="ARBA00022692"/>
    </source>
</evidence>
<dbReference type="PANTHER" id="PTHR21355">
    <property type="entry name" value="G-PROTEIN COUPLED RECEPTOR-ASSOCIATED PROTEIN LMBRD2"/>
    <property type="match status" value="1"/>
</dbReference>
<protein>
    <recommendedName>
        <fullName evidence="9">LMBR1 domain-containing protein 2</fullName>
    </recommendedName>
</protein>
<keyword evidence="3 6" id="KW-0812">Transmembrane</keyword>
<dbReference type="OMA" id="KENCKSA"/>
<evidence type="ECO:0000256" key="6">
    <source>
        <dbReference type="SAM" id="Phobius"/>
    </source>
</evidence>
<dbReference type="InterPro" id="IPR006876">
    <property type="entry name" value="LMBR1-like_membr_prot"/>
</dbReference>
<comment type="subcellular location">
    <subcellularLocation>
        <location evidence="1">Membrane</location>
        <topology evidence="1">Multi-pass membrane protein</topology>
    </subcellularLocation>
</comment>
<comment type="similarity">
    <text evidence="2">Belongs to the LIMR family.</text>
</comment>
<dbReference type="Proteomes" id="UP000688137">
    <property type="component" value="Unassembled WGS sequence"/>
</dbReference>
<evidence type="ECO:0008006" key="9">
    <source>
        <dbReference type="Google" id="ProtNLM"/>
    </source>
</evidence>
<sequence>MYLILIFEIVIVTCLIGYLIQKYCSKDVSIYVKGMALVSWLINFLLLLFLPFDIYITYRDQSVGSISNDYLSLAETYQILYWTNFILCWTVIPIMQEYEESVELDKRDKLKKALKNNVRFYIIISVVGIVFVLAIFYTGQAQQCGLGTFLKSMANSFGVALIIVLLGYGLVIIPKAQMRTSQLDVQMKYLYFRTASINGEKDDAHHKLLETSMKVFQIKDQRFDNDDMMYYLNKCLNMIPRNMHKILKKEEEKRKSQILMTITGAFFKNKGPESVEEMMNLYQEIRKNSLEYKRIKAQWKENCKSAYEMEDIIKAINSQEKKVQFSFKKPREGTFAQKLDILEWHWLCVIKPQLKIIISLTFGILSILVLISEVTIFMGTQFTIFGLPLRYVDGLLSISFYSFIPLLYIAFCVYYGLFKIRIQGFYGLYGDHQTDAPSLMFATINFSRVGAPLCQNFLNMIKLKQETAFRYAMGNIELLPIFGVSITALMPCLLIVLCLINYFDLFDKTLQLIGMKQFIFNNTFSDRLIFEGRDALKLNRQYFERKMKPEGWSDSSEPYDIELQQKLMY</sequence>
<gene>
    <name evidence="7" type="ORF">PPRIM_AZ9-3.1.T0140438</name>
</gene>
<feature type="transmembrane region" description="Helical" evidence="6">
    <location>
        <begin position="157"/>
        <end position="173"/>
    </location>
</feature>
<dbReference type="GO" id="GO:0016020">
    <property type="term" value="C:membrane"/>
    <property type="evidence" value="ECO:0007669"/>
    <property type="project" value="UniProtKB-SubCell"/>
</dbReference>
<dbReference type="EMBL" id="CAJJDM010000011">
    <property type="protein sequence ID" value="CAD8050330.1"/>
    <property type="molecule type" value="Genomic_DNA"/>
</dbReference>
<evidence type="ECO:0000256" key="4">
    <source>
        <dbReference type="ARBA" id="ARBA00022989"/>
    </source>
</evidence>
<feature type="transmembrane region" description="Helical" evidence="6">
    <location>
        <begin position="478"/>
        <end position="503"/>
    </location>
</feature>
<feature type="transmembrane region" description="Helical" evidence="6">
    <location>
        <begin position="6"/>
        <end position="24"/>
    </location>
</feature>
<comment type="caution">
    <text evidence="7">The sequence shown here is derived from an EMBL/GenBank/DDBJ whole genome shotgun (WGS) entry which is preliminary data.</text>
</comment>
<evidence type="ECO:0000313" key="7">
    <source>
        <dbReference type="EMBL" id="CAD8050330.1"/>
    </source>
</evidence>
<keyword evidence="4 6" id="KW-1133">Transmembrane helix</keyword>